<dbReference type="eggNOG" id="COG1940">
    <property type="taxonomic scope" value="Bacteria"/>
</dbReference>
<dbReference type="PANTHER" id="PTHR18964">
    <property type="entry name" value="ROK (REPRESSOR, ORF, KINASE) FAMILY"/>
    <property type="match status" value="1"/>
</dbReference>
<dbReference type="InterPro" id="IPR000600">
    <property type="entry name" value="ROK"/>
</dbReference>
<dbReference type="Gene3D" id="1.10.10.10">
    <property type="entry name" value="Winged helix-like DNA-binding domain superfamily/Winged helix DNA-binding domain"/>
    <property type="match status" value="1"/>
</dbReference>
<name>Q0G499_9HYPH</name>
<keyword evidence="3" id="KW-1185">Reference proteome</keyword>
<dbReference type="InterPro" id="IPR043129">
    <property type="entry name" value="ATPase_NBD"/>
</dbReference>
<dbReference type="RefSeq" id="WP_007067957.1">
    <property type="nucleotide sequence ID" value="NZ_DS022272.1"/>
</dbReference>
<dbReference type="Gene3D" id="3.30.420.40">
    <property type="match status" value="2"/>
</dbReference>
<evidence type="ECO:0000256" key="1">
    <source>
        <dbReference type="SAM" id="MobiDB-lite"/>
    </source>
</evidence>
<dbReference type="SUPFAM" id="SSF53067">
    <property type="entry name" value="Actin-like ATPase domain"/>
    <property type="match status" value="1"/>
</dbReference>
<comment type="caution">
    <text evidence="2">The sequence shown here is derived from an EMBL/GenBank/DDBJ whole genome shotgun (WGS) entry which is preliminary data.</text>
</comment>
<evidence type="ECO:0000313" key="2">
    <source>
        <dbReference type="EMBL" id="EAU41582.1"/>
    </source>
</evidence>
<dbReference type="InterPro" id="IPR036390">
    <property type="entry name" value="WH_DNA-bd_sf"/>
</dbReference>
<protein>
    <submittedName>
        <fullName evidence="2">Putative transcriptional regulator, ROK family protein</fullName>
    </submittedName>
</protein>
<organism evidence="2 3">
    <name type="scientific">Fulvimarina pelagi HTCC2506</name>
    <dbReference type="NCBI Taxonomy" id="314231"/>
    <lineage>
        <taxon>Bacteria</taxon>
        <taxon>Pseudomonadati</taxon>
        <taxon>Pseudomonadota</taxon>
        <taxon>Alphaproteobacteria</taxon>
        <taxon>Hyphomicrobiales</taxon>
        <taxon>Aurantimonadaceae</taxon>
        <taxon>Fulvimarina</taxon>
    </lineage>
</organism>
<dbReference type="HOGENOM" id="CLU_036604_13_0_5"/>
<dbReference type="GO" id="GO:0019262">
    <property type="term" value="P:N-acetylneuraminate catabolic process"/>
    <property type="evidence" value="ECO:0007669"/>
    <property type="project" value="TreeGrafter"/>
</dbReference>
<dbReference type="SUPFAM" id="SSF46785">
    <property type="entry name" value="Winged helix' DNA-binding domain"/>
    <property type="match status" value="1"/>
</dbReference>
<dbReference type="PANTHER" id="PTHR18964:SF169">
    <property type="entry name" value="N-ACETYLMANNOSAMINE KINASE"/>
    <property type="match status" value="1"/>
</dbReference>
<accession>Q0G499</accession>
<dbReference type="AlphaFoldDB" id="Q0G499"/>
<dbReference type="Pfam" id="PF00480">
    <property type="entry name" value="ROK"/>
    <property type="match status" value="1"/>
</dbReference>
<dbReference type="STRING" id="217511.GCA_001463845_02327"/>
<feature type="region of interest" description="Disordered" evidence="1">
    <location>
        <begin position="1"/>
        <end position="23"/>
    </location>
</feature>
<sequence length="404" mass="43684">MSEISTAARDVDGRARGSNQSGLRAHNERAVLSLIRRNGEMAKADIARRTGLSAQTASVIMRSLEKEELVIRDEPRRGRVGQPSVPMRLNPNGALSFGLKIGRRSSELVIMDFVGDIRVRRVERYSYPKVDEIRRFVEETHRELMAEIDPALRDRITGLGVAMPFELWSWAAEIGAPEEEMDSWRDFDVEAELSALTGLSVYVANDATGACAAENVFGGADCADFVYFFVGAFAGGGIVINGDLIPGRLGNAAALGSLPIPRTTGGAGQLIEFASVNKLEIMIRESGGDTSAIVGNQAAWDDLGDVLEQWIGEAAYGLAYAILSASAVYDFEQAVIDGAMPRPVLSRLIEATSERFDKLNHKGLSPVDLRPGSVGPSARVLGAASLPLFARFLLDQRVPYAERS</sequence>
<gene>
    <name evidence="2" type="ORF">FP2506_14154</name>
</gene>
<evidence type="ECO:0000313" key="3">
    <source>
        <dbReference type="Proteomes" id="UP000004310"/>
    </source>
</evidence>
<dbReference type="EMBL" id="AATP01000002">
    <property type="protein sequence ID" value="EAU41582.1"/>
    <property type="molecule type" value="Genomic_DNA"/>
</dbReference>
<dbReference type="Proteomes" id="UP000004310">
    <property type="component" value="Unassembled WGS sequence"/>
</dbReference>
<dbReference type="InterPro" id="IPR036388">
    <property type="entry name" value="WH-like_DNA-bd_sf"/>
</dbReference>
<dbReference type="eggNOG" id="COG2345">
    <property type="taxonomic scope" value="Bacteria"/>
</dbReference>
<dbReference type="GO" id="GO:0009384">
    <property type="term" value="F:N-acylmannosamine kinase activity"/>
    <property type="evidence" value="ECO:0007669"/>
    <property type="project" value="TreeGrafter"/>
</dbReference>
<proteinExistence type="predicted"/>
<reference evidence="2 3" key="1">
    <citation type="journal article" date="2010" name="J. Bacteriol.">
        <title>Genome sequence of Fulvimarina pelagi HTCC2506T, a Mn(II)-oxidizing alphaproteobacterium possessing an aerobic anoxygenic photosynthetic gene cluster and Xanthorhodopsin.</title>
        <authorList>
            <person name="Kang I."/>
            <person name="Oh H.M."/>
            <person name="Lim S.I."/>
            <person name="Ferriera S."/>
            <person name="Giovannoni S.J."/>
            <person name="Cho J.C."/>
        </authorList>
    </citation>
    <scope>NUCLEOTIDE SEQUENCE [LARGE SCALE GENOMIC DNA]</scope>
    <source>
        <strain evidence="2 3">HTCC2506</strain>
    </source>
</reference>
<dbReference type="Pfam" id="PF13412">
    <property type="entry name" value="HTH_24"/>
    <property type="match status" value="1"/>
</dbReference>